<evidence type="ECO:0000313" key="2">
    <source>
        <dbReference type="Proteomes" id="UP000614350"/>
    </source>
</evidence>
<dbReference type="Proteomes" id="UP000614350">
    <property type="component" value="Unassembled WGS sequence"/>
</dbReference>
<comment type="caution">
    <text evidence="1">The sequence shown here is derived from an EMBL/GenBank/DDBJ whole genome shotgun (WGS) entry which is preliminary data.</text>
</comment>
<name>A0A834MRF2_VESVU</name>
<keyword evidence="2" id="KW-1185">Reference proteome</keyword>
<sequence length="249" mass="28760">MHPIYSANSKMSQAEQKYYSYEVEIVCDDKKVYECMLRDGHFFSESSHTIEHQPILTREEKDNSEKRFVNKENDAVNDDMVPEETRSNIFSKRKEVSKSQEQLIAMRKLFSKLLNPINLDSDQLNSSEGEFDFSLLNDQITSIYEAIVNETNESNGQVTNLIIDSETAEDGVGSQWVRYEDFKKVPPGVQFVSGQKRVGLQITSNIKEQVDSLRRPDLPVSMRIPIHLYEMMLDKIPGAQVHDMFTDRH</sequence>
<dbReference type="EMBL" id="JACSEA010000021">
    <property type="protein sequence ID" value="KAF7380914.1"/>
    <property type="molecule type" value="Genomic_DNA"/>
</dbReference>
<organism evidence="1 2">
    <name type="scientific">Vespula vulgaris</name>
    <name type="common">Yellow jacket</name>
    <name type="synonym">Wasp</name>
    <dbReference type="NCBI Taxonomy" id="7454"/>
    <lineage>
        <taxon>Eukaryota</taxon>
        <taxon>Metazoa</taxon>
        <taxon>Ecdysozoa</taxon>
        <taxon>Arthropoda</taxon>
        <taxon>Hexapoda</taxon>
        <taxon>Insecta</taxon>
        <taxon>Pterygota</taxon>
        <taxon>Neoptera</taxon>
        <taxon>Endopterygota</taxon>
        <taxon>Hymenoptera</taxon>
        <taxon>Apocrita</taxon>
        <taxon>Aculeata</taxon>
        <taxon>Vespoidea</taxon>
        <taxon>Vespidae</taxon>
        <taxon>Vespinae</taxon>
        <taxon>Vespula</taxon>
    </lineage>
</organism>
<dbReference type="AlphaFoldDB" id="A0A834MRF2"/>
<evidence type="ECO:0000313" key="1">
    <source>
        <dbReference type="EMBL" id="KAF7380914.1"/>
    </source>
</evidence>
<gene>
    <name evidence="1" type="ORF">HZH66_014290</name>
</gene>
<accession>A0A834MRF2</accession>
<proteinExistence type="predicted"/>
<protein>
    <submittedName>
        <fullName evidence="1">Uncharacterized protein</fullName>
    </submittedName>
</protein>
<reference evidence="1" key="1">
    <citation type="journal article" date="2020" name="G3 (Bethesda)">
        <title>High-Quality Assemblies for Three Invasive Social Wasps from the &lt;i&gt;Vespula&lt;/i&gt; Genus.</title>
        <authorList>
            <person name="Harrop T.W.R."/>
            <person name="Guhlin J."/>
            <person name="McLaughlin G.M."/>
            <person name="Permina E."/>
            <person name="Stockwell P."/>
            <person name="Gilligan J."/>
            <person name="Le Lec M.F."/>
            <person name="Gruber M.A.M."/>
            <person name="Quinn O."/>
            <person name="Lovegrove M."/>
            <person name="Duncan E.J."/>
            <person name="Remnant E.J."/>
            <person name="Van Eeckhoven J."/>
            <person name="Graham B."/>
            <person name="Knapp R.A."/>
            <person name="Langford K.W."/>
            <person name="Kronenberg Z."/>
            <person name="Press M.O."/>
            <person name="Eacker S.M."/>
            <person name="Wilson-Rankin E.E."/>
            <person name="Purcell J."/>
            <person name="Lester P.J."/>
            <person name="Dearden P.K."/>
        </authorList>
    </citation>
    <scope>NUCLEOTIDE SEQUENCE</scope>
    <source>
        <strain evidence="1">Marl-1</strain>
    </source>
</reference>